<comment type="pathway">
    <text evidence="3">Lipid metabolism; fatty acid beta-oxidation.</text>
</comment>
<evidence type="ECO:0000256" key="11">
    <source>
        <dbReference type="ARBA" id="ARBA00023136"/>
    </source>
</evidence>
<dbReference type="FunFam" id="3.30.300.30:FF:000006">
    <property type="entry name" value="Long-chain-fatty-acid--CoA ligase FadD"/>
    <property type="match status" value="1"/>
</dbReference>
<evidence type="ECO:0000256" key="10">
    <source>
        <dbReference type="ARBA" id="ARBA00023098"/>
    </source>
</evidence>
<dbReference type="NCBIfam" id="NF006523">
    <property type="entry name" value="PRK08974.1"/>
    <property type="match status" value="1"/>
</dbReference>
<dbReference type="InterPro" id="IPR042099">
    <property type="entry name" value="ANL_N_sf"/>
</dbReference>
<evidence type="ECO:0000256" key="6">
    <source>
        <dbReference type="ARBA" id="ARBA00022741"/>
    </source>
</evidence>
<dbReference type="EC" id="6.2.1.3" evidence="12"/>
<dbReference type="Pfam" id="PF13193">
    <property type="entry name" value="AMP-binding_C"/>
    <property type="match status" value="1"/>
</dbReference>
<reference evidence="17 18" key="1">
    <citation type="submission" date="2015-08" db="EMBL/GenBank/DDBJ databases">
        <title>Genome sequencing and assembly of the deep-sea bacterium Idiomarina zobellii.</title>
        <authorList>
            <person name="Mithoefer S.D."/>
            <person name="Rheaume B.A."/>
            <person name="MacLea K.S."/>
        </authorList>
    </citation>
    <scope>NUCLEOTIDE SEQUENCE [LARGE SCALE GENOMIC DNA]</scope>
    <source>
        <strain evidence="17 18">KMM 231</strain>
    </source>
</reference>
<evidence type="ECO:0000256" key="5">
    <source>
        <dbReference type="ARBA" id="ARBA00022598"/>
    </source>
</evidence>
<organism evidence="17 18">
    <name type="scientific">Idiomarina zobellii</name>
    <dbReference type="NCBI Taxonomy" id="86103"/>
    <lineage>
        <taxon>Bacteria</taxon>
        <taxon>Pseudomonadati</taxon>
        <taxon>Pseudomonadota</taxon>
        <taxon>Gammaproteobacteria</taxon>
        <taxon>Alteromonadales</taxon>
        <taxon>Idiomarinaceae</taxon>
        <taxon>Idiomarina</taxon>
    </lineage>
</organism>
<evidence type="ECO:0000313" key="17">
    <source>
        <dbReference type="EMBL" id="KPD25096.1"/>
    </source>
</evidence>
<sequence>MEKIWLKNYPAGVPETIDPDHFSSLVDILEQSIEKYGEKTAFVNMDSEMSFKELGLKSREFAAYLQSQGLKKGDAVAVMMPNLLQYPIALFGILRAGMSVVNVNPLYTPRELKHQLTDSQAKALVILENFAHTYDKIKDEAPLDLVVTTQIGDQLPVPKRFIVNFVVKYIKRMVPSHGVKNTISLNQAMAKGAQAEYQRPEVTGDDIAFLQYTGGTTGVAKGAMLSHRNMVANLEQVSACITPIMNDGEEVIITALPLYHIFALTANCLTFIKHGGKNILITNPRDMPNFVKELNKYPFSIISGVNTLFNGLLNTKGFKDVNFSNLKVAIGGGMAVQKAVAEEWERVTKSRLLEGYGLTECAPIVTVNPYDIEHYTGSIGLPVPSTDVRIVDPETREEVPMGEPGELQVKGPQVMVGYLNRPEDTAESIKDGWFATGDMAMVDDRGYFKIVDRKKDMILVSGFNVYPNEVEDVLADHPKVLESAAIGVPHESSGEVVKVFIVAKDKSLSEREVIDFSRENMTGYKVPKLVEFRDELPKSNVGKILRKELRDEENS</sequence>
<name>A0A837NI33_9GAMM</name>
<comment type="subcellular location">
    <subcellularLocation>
        <location evidence="2">Membrane</location>
        <topology evidence="2">Peripheral membrane protein</topology>
    </subcellularLocation>
</comment>
<dbReference type="GO" id="GO:0005524">
    <property type="term" value="F:ATP binding"/>
    <property type="evidence" value="ECO:0007669"/>
    <property type="project" value="UniProtKB-KW"/>
</dbReference>
<dbReference type="AlphaFoldDB" id="A0A837NI33"/>
<dbReference type="Proteomes" id="UP000053030">
    <property type="component" value="Unassembled WGS sequence"/>
</dbReference>
<keyword evidence="5 17" id="KW-0436">Ligase</keyword>
<comment type="similarity">
    <text evidence="4">Belongs to the ATP-dependent AMP-binding enzyme family.</text>
</comment>
<keyword evidence="8" id="KW-0067">ATP-binding</keyword>
<dbReference type="InterPro" id="IPR000873">
    <property type="entry name" value="AMP-dep_synth/lig_dom"/>
</dbReference>
<dbReference type="InterPro" id="IPR045851">
    <property type="entry name" value="AMP-bd_C_sf"/>
</dbReference>
<dbReference type="RefSeq" id="WP_053952572.1">
    <property type="nucleotide sequence ID" value="NZ_FNCB01000001.1"/>
</dbReference>
<evidence type="ECO:0000256" key="8">
    <source>
        <dbReference type="ARBA" id="ARBA00022840"/>
    </source>
</evidence>
<dbReference type="InterPro" id="IPR025110">
    <property type="entry name" value="AMP-bd_C"/>
</dbReference>
<proteinExistence type="inferred from homology"/>
<feature type="domain" description="AMP-binding enzyme C-terminal" evidence="16">
    <location>
        <begin position="469"/>
        <end position="543"/>
    </location>
</feature>
<feature type="domain" description="AMP-dependent synthetase/ligase" evidence="15">
    <location>
        <begin position="29"/>
        <end position="419"/>
    </location>
</feature>
<evidence type="ECO:0000256" key="14">
    <source>
        <dbReference type="ARBA" id="ARBA00042773"/>
    </source>
</evidence>
<dbReference type="InterPro" id="IPR020845">
    <property type="entry name" value="AMP-binding_CS"/>
</dbReference>
<protein>
    <recommendedName>
        <fullName evidence="13">Long-chain-fatty-acid--CoA ligase</fullName>
        <ecNumber evidence="12">6.2.1.3</ecNumber>
    </recommendedName>
    <alternativeName>
        <fullName evidence="14">Long-chain acyl-CoA synthetase</fullName>
    </alternativeName>
</protein>
<dbReference type="OrthoDB" id="9803968at2"/>
<keyword evidence="7" id="KW-0276">Fatty acid metabolism</keyword>
<dbReference type="EMBL" id="LHSG01000001">
    <property type="protein sequence ID" value="KPD25096.1"/>
    <property type="molecule type" value="Genomic_DNA"/>
</dbReference>
<gene>
    <name evidence="17" type="ORF">AFK76_01735</name>
</gene>
<evidence type="ECO:0000256" key="9">
    <source>
        <dbReference type="ARBA" id="ARBA00022842"/>
    </source>
</evidence>
<dbReference type="GO" id="GO:0016020">
    <property type="term" value="C:membrane"/>
    <property type="evidence" value="ECO:0007669"/>
    <property type="project" value="UniProtKB-SubCell"/>
</dbReference>
<evidence type="ECO:0000256" key="4">
    <source>
        <dbReference type="ARBA" id="ARBA00006432"/>
    </source>
</evidence>
<dbReference type="InterPro" id="IPR050237">
    <property type="entry name" value="ATP-dep_AMP-bd_enzyme"/>
</dbReference>
<comment type="caution">
    <text evidence="17">The sequence shown here is derived from an EMBL/GenBank/DDBJ whole genome shotgun (WGS) entry which is preliminary data.</text>
</comment>
<keyword evidence="11" id="KW-0472">Membrane</keyword>
<dbReference type="PANTHER" id="PTHR43767">
    <property type="entry name" value="LONG-CHAIN-FATTY-ACID--COA LIGASE"/>
    <property type="match status" value="1"/>
</dbReference>
<evidence type="ECO:0000256" key="1">
    <source>
        <dbReference type="ARBA" id="ARBA00001946"/>
    </source>
</evidence>
<comment type="cofactor">
    <cofactor evidence="1">
        <name>Mg(2+)</name>
        <dbReference type="ChEBI" id="CHEBI:18420"/>
    </cofactor>
</comment>
<evidence type="ECO:0000256" key="2">
    <source>
        <dbReference type="ARBA" id="ARBA00004170"/>
    </source>
</evidence>
<evidence type="ECO:0000259" key="15">
    <source>
        <dbReference type="Pfam" id="PF00501"/>
    </source>
</evidence>
<dbReference type="Gene3D" id="3.40.50.12780">
    <property type="entry name" value="N-terminal domain of ligase-like"/>
    <property type="match status" value="1"/>
</dbReference>
<keyword evidence="9" id="KW-0460">Magnesium</keyword>
<evidence type="ECO:0000256" key="3">
    <source>
        <dbReference type="ARBA" id="ARBA00005005"/>
    </source>
</evidence>
<dbReference type="PANTHER" id="PTHR43767:SF8">
    <property type="entry name" value="LONG-CHAIN-FATTY-ACID--COA LIGASE"/>
    <property type="match status" value="1"/>
</dbReference>
<evidence type="ECO:0000256" key="12">
    <source>
        <dbReference type="ARBA" id="ARBA00026121"/>
    </source>
</evidence>
<dbReference type="Pfam" id="PF00501">
    <property type="entry name" value="AMP-binding"/>
    <property type="match status" value="1"/>
</dbReference>
<evidence type="ECO:0000313" key="18">
    <source>
        <dbReference type="Proteomes" id="UP000053030"/>
    </source>
</evidence>
<evidence type="ECO:0000256" key="7">
    <source>
        <dbReference type="ARBA" id="ARBA00022832"/>
    </source>
</evidence>
<evidence type="ECO:0000256" key="13">
    <source>
        <dbReference type="ARBA" id="ARBA00039545"/>
    </source>
</evidence>
<keyword evidence="18" id="KW-1185">Reference proteome</keyword>
<dbReference type="GO" id="GO:0004467">
    <property type="term" value="F:long-chain fatty acid-CoA ligase activity"/>
    <property type="evidence" value="ECO:0007669"/>
    <property type="project" value="UniProtKB-EC"/>
</dbReference>
<evidence type="ECO:0000259" key="16">
    <source>
        <dbReference type="Pfam" id="PF13193"/>
    </source>
</evidence>
<keyword evidence="6" id="KW-0547">Nucleotide-binding</keyword>
<dbReference type="SUPFAM" id="SSF56801">
    <property type="entry name" value="Acetyl-CoA synthetase-like"/>
    <property type="match status" value="1"/>
</dbReference>
<dbReference type="PROSITE" id="PS00455">
    <property type="entry name" value="AMP_BINDING"/>
    <property type="match status" value="1"/>
</dbReference>
<keyword evidence="10" id="KW-0443">Lipid metabolism</keyword>
<dbReference type="FunFam" id="3.40.50.12780:FF:000003">
    <property type="entry name" value="Long-chain-fatty-acid--CoA ligase FadD"/>
    <property type="match status" value="1"/>
</dbReference>
<dbReference type="Gene3D" id="3.30.300.30">
    <property type="match status" value="1"/>
</dbReference>
<accession>A0A837NI33</accession>
<dbReference type="CDD" id="cd05936">
    <property type="entry name" value="FC-FACS_FadD_like"/>
    <property type="match status" value="1"/>
</dbReference>